<evidence type="ECO:0000313" key="1">
    <source>
        <dbReference type="EMBL" id="SMF59797.1"/>
    </source>
</evidence>
<evidence type="ECO:0008006" key="3">
    <source>
        <dbReference type="Google" id="ProtNLM"/>
    </source>
</evidence>
<name>A0A1Y6CMA1_9BACT</name>
<dbReference type="EMBL" id="FWZT01000020">
    <property type="protein sequence ID" value="SMF59797.1"/>
    <property type="molecule type" value="Genomic_DNA"/>
</dbReference>
<gene>
    <name evidence="1" type="ORF">SAMN06296036_12042</name>
</gene>
<proteinExistence type="predicted"/>
<evidence type="ECO:0000313" key="2">
    <source>
        <dbReference type="Proteomes" id="UP000192907"/>
    </source>
</evidence>
<dbReference type="AlphaFoldDB" id="A0A1Y6CMA1"/>
<dbReference type="RefSeq" id="WP_132322925.1">
    <property type="nucleotide sequence ID" value="NZ_FWZT01000020.1"/>
</dbReference>
<accession>A0A1Y6CMA1</accession>
<reference evidence="2" key="1">
    <citation type="submission" date="2017-04" db="EMBL/GenBank/DDBJ databases">
        <authorList>
            <person name="Varghese N."/>
            <person name="Submissions S."/>
        </authorList>
    </citation>
    <scope>NUCLEOTIDE SEQUENCE [LARGE SCALE GENOMIC DNA]</scope>
    <source>
        <strain evidence="2">RKEM611</strain>
    </source>
</reference>
<protein>
    <recommendedName>
        <fullName evidence="3">N-acetyltransferase domain-containing protein</fullName>
    </recommendedName>
</protein>
<sequence length="203" mass="24105">MEIKQLDNEYQKYLFLREYNQRAKMNVPAEYIFDCQVYGAFIDGQMVGGFAFALGQDMAWPQVLPDSQNFFHAVPQKFCLEINLVWAKGKLHDSYQLMMKFWLTVTHYAGSISDIDYITFAVDARHEYLVRLYERLSLGRIYEGDVPKYPGRRAVVFYTSPFRCKYAKYFCIREFFIRYKRKQCKSRNREEALETSFLPTKAS</sequence>
<dbReference type="Proteomes" id="UP000192907">
    <property type="component" value="Unassembled WGS sequence"/>
</dbReference>
<organism evidence="1 2">
    <name type="scientific">Pseudobacteriovorax antillogorgiicola</name>
    <dbReference type="NCBI Taxonomy" id="1513793"/>
    <lineage>
        <taxon>Bacteria</taxon>
        <taxon>Pseudomonadati</taxon>
        <taxon>Bdellovibrionota</taxon>
        <taxon>Oligoflexia</taxon>
        <taxon>Oligoflexales</taxon>
        <taxon>Pseudobacteriovoracaceae</taxon>
        <taxon>Pseudobacteriovorax</taxon>
    </lineage>
</organism>
<keyword evidence="2" id="KW-1185">Reference proteome</keyword>